<sequence>MPKTKRLFSLDDRTLDLLDLLKTERGLTNTSELLRVLILEAAIAENITSDYGELPSTSERKRAKSDIASRLDRMEVALSKLSHQMGDIKEYTYETRDGVNSYLNFLGVENTDTADENINSQTIHKSIQQAKQNYNSQMRQNAINKANFGGGY</sequence>
<accession>A0A1I1PV44</accession>
<dbReference type="OrthoDB" id="9915620at2"/>
<proteinExistence type="predicted"/>
<reference evidence="1 2" key="1">
    <citation type="submission" date="2016-10" db="EMBL/GenBank/DDBJ databases">
        <authorList>
            <person name="de Groot N.N."/>
        </authorList>
    </citation>
    <scope>NUCLEOTIDE SEQUENCE [LARGE SCALE GENOMIC DNA]</scope>
    <source>
        <strain evidence="1 2">AR67</strain>
    </source>
</reference>
<name>A0A1I1PV44_RUMAL</name>
<dbReference type="AlphaFoldDB" id="A0A1I1PV44"/>
<gene>
    <name evidence="1" type="ORF">SAMN02910406_03082</name>
</gene>
<dbReference type="Proteomes" id="UP000182192">
    <property type="component" value="Unassembled WGS sequence"/>
</dbReference>
<evidence type="ECO:0000313" key="1">
    <source>
        <dbReference type="EMBL" id="SFD09770.1"/>
    </source>
</evidence>
<evidence type="ECO:0000313" key="2">
    <source>
        <dbReference type="Proteomes" id="UP000182192"/>
    </source>
</evidence>
<protein>
    <submittedName>
        <fullName evidence="1">Type I secretion C-terminal target domain (VC_A0849 subclass)</fullName>
    </submittedName>
</protein>
<dbReference type="EMBL" id="FOKQ01000035">
    <property type="protein sequence ID" value="SFD09770.1"/>
    <property type="molecule type" value="Genomic_DNA"/>
</dbReference>
<organism evidence="1 2">
    <name type="scientific">Ruminococcus albus</name>
    <dbReference type="NCBI Taxonomy" id="1264"/>
    <lineage>
        <taxon>Bacteria</taxon>
        <taxon>Bacillati</taxon>
        <taxon>Bacillota</taxon>
        <taxon>Clostridia</taxon>
        <taxon>Eubacteriales</taxon>
        <taxon>Oscillospiraceae</taxon>
        <taxon>Ruminococcus</taxon>
    </lineage>
</organism>
<dbReference type="RefSeq" id="WP_074962891.1">
    <property type="nucleotide sequence ID" value="NZ_FOKQ01000035.1"/>
</dbReference>